<comment type="caution">
    <text evidence="2">The sequence shown here is derived from an EMBL/GenBank/DDBJ whole genome shotgun (WGS) entry which is preliminary data.</text>
</comment>
<dbReference type="EMBL" id="JABFAA010000010">
    <property type="protein sequence ID" value="MBA0694561.1"/>
    <property type="molecule type" value="Genomic_DNA"/>
</dbReference>
<name>A0A7J8Y4P2_GOSAI</name>
<organism evidence="2 3">
    <name type="scientific">Gossypium aridum</name>
    <name type="common">American cotton</name>
    <name type="synonym">Erioxylum aridum</name>
    <dbReference type="NCBI Taxonomy" id="34290"/>
    <lineage>
        <taxon>Eukaryota</taxon>
        <taxon>Viridiplantae</taxon>
        <taxon>Streptophyta</taxon>
        <taxon>Embryophyta</taxon>
        <taxon>Tracheophyta</taxon>
        <taxon>Spermatophyta</taxon>
        <taxon>Magnoliopsida</taxon>
        <taxon>eudicotyledons</taxon>
        <taxon>Gunneridae</taxon>
        <taxon>Pentapetalae</taxon>
        <taxon>rosids</taxon>
        <taxon>malvids</taxon>
        <taxon>Malvales</taxon>
        <taxon>Malvaceae</taxon>
        <taxon>Malvoideae</taxon>
        <taxon>Gossypium</taxon>
    </lineage>
</organism>
<protein>
    <submittedName>
        <fullName evidence="2">Uncharacterized protein</fullName>
    </submittedName>
</protein>
<sequence length="29" mass="3444">MYHMEMSAGSDLGTPRHKEKGRHLRLEYL</sequence>
<proteinExistence type="predicted"/>
<dbReference type="Proteomes" id="UP000593577">
    <property type="component" value="Unassembled WGS sequence"/>
</dbReference>
<evidence type="ECO:0000256" key="1">
    <source>
        <dbReference type="SAM" id="MobiDB-lite"/>
    </source>
</evidence>
<reference evidence="2 3" key="1">
    <citation type="journal article" date="2019" name="Genome Biol. Evol.">
        <title>Insights into the evolution of the New World diploid cottons (Gossypium, subgenus Houzingenia) based on genome sequencing.</title>
        <authorList>
            <person name="Grover C.E."/>
            <person name="Arick M.A. 2nd"/>
            <person name="Thrash A."/>
            <person name="Conover J.L."/>
            <person name="Sanders W.S."/>
            <person name="Peterson D.G."/>
            <person name="Frelichowski J.E."/>
            <person name="Scheffler J.A."/>
            <person name="Scheffler B.E."/>
            <person name="Wendel J.F."/>
        </authorList>
    </citation>
    <scope>NUCLEOTIDE SEQUENCE [LARGE SCALE GENOMIC DNA]</scope>
    <source>
        <strain evidence="2">185</strain>
        <tissue evidence="2">Leaf</tissue>
    </source>
</reference>
<accession>A0A7J8Y4P2</accession>
<gene>
    <name evidence="2" type="ORF">Goari_004844</name>
</gene>
<dbReference type="AlphaFoldDB" id="A0A7J8Y4P2"/>
<evidence type="ECO:0000313" key="2">
    <source>
        <dbReference type="EMBL" id="MBA0694561.1"/>
    </source>
</evidence>
<feature type="region of interest" description="Disordered" evidence="1">
    <location>
        <begin position="1"/>
        <end position="29"/>
    </location>
</feature>
<feature type="non-terminal residue" evidence="2">
    <location>
        <position position="29"/>
    </location>
</feature>
<keyword evidence="3" id="KW-1185">Reference proteome</keyword>
<evidence type="ECO:0000313" key="3">
    <source>
        <dbReference type="Proteomes" id="UP000593577"/>
    </source>
</evidence>